<comment type="caution">
    <text evidence="1">The sequence shown here is derived from an EMBL/GenBank/DDBJ whole genome shotgun (WGS) entry which is preliminary data.</text>
</comment>
<dbReference type="Proteomes" id="UP000309997">
    <property type="component" value="Unassembled WGS sequence"/>
</dbReference>
<sequence length="79" mass="9152">MKLMPKPKRENRWIATMTVTSGLARTASQKQRSPTSMQIERTPGFTTAHKHFNYYTDRTLSFVEQWAQLSSLNQLMSVC</sequence>
<proteinExistence type="predicted"/>
<accession>A0ACC4BMX9</accession>
<protein>
    <submittedName>
        <fullName evidence="1">Uncharacterized protein</fullName>
    </submittedName>
</protein>
<keyword evidence="2" id="KW-1185">Reference proteome</keyword>
<gene>
    <name evidence="1" type="ORF">D5086_017747</name>
</gene>
<organism evidence="1 2">
    <name type="scientific">Populus alba</name>
    <name type="common">White poplar</name>
    <dbReference type="NCBI Taxonomy" id="43335"/>
    <lineage>
        <taxon>Eukaryota</taxon>
        <taxon>Viridiplantae</taxon>
        <taxon>Streptophyta</taxon>
        <taxon>Embryophyta</taxon>
        <taxon>Tracheophyta</taxon>
        <taxon>Spermatophyta</taxon>
        <taxon>Magnoliopsida</taxon>
        <taxon>eudicotyledons</taxon>
        <taxon>Gunneridae</taxon>
        <taxon>Pentapetalae</taxon>
        <taxon>rosids</taxon>
        <taxon>fabids</taxon>
        <taxon>Malpighiales</taxon>
        <taxon>Salicaceae</taxon>
        <taxon>Saliceae</taxon>
        <taxon>Populus</taxon>
    </lineage>
</organism>
<name>A0ACC4BMX9_POPAL</name>
<evidence type="ECO:0000313" key="1">
    <source>
        <dbReference type="EMBL" id="KAL3579912.1"/>
    </source>
</evidence>
<dbReference type="EMBL" id="RCHU02000009">
    <property type="protein sequence ID" value="KAL3579912.1"/>
    <property type="molecule type" value="Genomic_DNA"/>
</dbReference>
<reference evidence="1 2" key="1">
    <citation type="journal article" date="2024" name="Plant Biotechnol. J.">
        <title>Genome and CRISPR/Cas9 system of a widespread forest tree (Populus alba) in the world.</title>
        <authorList>
            <person name="Liu Y.J."/>
            <person name="Jiang P.F."/>
            <person name="Han X.M."/>
            <person name="Li X.Y."/>
            <person name="Wang H.M."/>
            <person name="Wang Y.J."/>
            <person name="Wang X.X."/>
            <person name="Zeng Q.Y."/>
        </authorList>
    </citation>
    <scope>NUCLEOTIDE SEQUENCE [LARGE SCALE GENOMIC DNA]</scope>
    <source>
        <strain evidence="2">cv. PAL-ZL1</strain>
    </source>
</reference>
<evidence type="ECO:0000313" key="2">
    <source>
        <dbReference type="Proteomes" id="UP000309997"/>
    </source>
</evidence>